<evidence type="ECO:0008006" key="5">
    <source>
        <dbReference type="Google" id="ProtNLM"/>
    </source>
</evidence>
<sequence>MKRILYLLLVLPLLGLVSSCSDDKDLPQVSLSIDYTGATEADGSLYVVQGDTLNITALRAIPDEGTKTATLGVVAYFWDGIPQGRTALSPFPISINTTDMEIGKHYLGVNATVLQVDKEVGFAIAQFPVTVVASQSDMPGEGDGGTINPDTRISDSEN</sequence>
<proteinExistence type="predicted"/>
<feature type="chain" id="PRO_5020942899" description="DUF4625 domain-containing protein" evidence="2">
    <location>
        <begin position="24"/>
        <end position="158"/>
    </location>
</feature>
<evidence type="ECO:0000313" key="4">
    <source>
        <dbReference type="Proteomes" id="UP000297149"/>
    </source>
</evidence>
<dbReference type="KEGG" id="ddb:E7747_09420"/>
<protein>
    <recommendedName>
        <fullName evidence="5">DUF4625 domain-containing protein</fullName>
    </recommendedName>
</protein>
<evidence type="ECO:0000313" key="3">
    <source>
        <dbReference type="EMBL" id="QCD42477.1"/>
    </source>
</evidence>
<gene>
    <name evidence="3" type="ORF">E7747_09420</name>
</gene>
<keyword evidence="2" id="KW-0732">Signal</keyword>
<feature type="region of interest" description="Disordered" evidence="1">
    <location>
        <begin position="135"/>
        <end position="158"/>
    </location>
</feature>
<dbReference type="Proteomes" id="UP000297149">
    <property type="component" value="Chromosome"/>
</dbReference>
<reference evidence="4" key="1">
    <citation type="submission" date="2019-02" db="EMBL/GenBank/DDBJ databases">
        <title>Isolation and identification of novel species under the genus Muribaculum.</title>
        <authorList>
            <person name="Miyake S."/>
            <person name="Ding Y."/>
            <person name="Low A."/>
            <person name="Soh M."/>
            <person name="Seedorf H."/>
        </authorList>
    </citation>
    <scope>NUCLEOTIDE SEQUENCE [LARGE SCALE GENOMIC DNA]</scope>
    <source>
        <strain evidence="4">H5</strain>
    </source>
</reference>
<dbReference type="RefSeq" id="WP_136415583.1">
    <property type="nucleotide sequence ID" value="NZ_CAXHQF010000075.1"/>
</dbReference>
<accession>A0A4P7W3J0</accession>
<dbReference type="EMBL" id="CP039396">
    <property type="protein sequence ID" value="QCD42477.1"/>
    <property type="molecule type" value="Genomic_DNA"/>
</dbReference>
<keyword evidence="4" id="KW-1185">Reference proteome</keyword>
<feature type="signal peptide" evidence="2">
    <location>
        <begin position="1"/>
        <end position="23"/>
    </location>
</feature>
<organism evidence="3 4">
    <name type="scientific">Duncaniella dubosii</name>
    <dbReference type="NCBI Taxonomy" id="2518971"/>
    <lineage>
        <taxon>Bacteria</taxon>
        <taxon>Pseudomonadati</taxon>
        <taxon>Bacteroidota</taxon>
        <taxon>Bacteroidia</taxon>
        <taxon>Bacteroidales</taxon>
        <taxon>Muribaculaceae</taxon>
        <taxon>Duncaniella</taxon>
    </lineage>
</organism>
<dbReference type="PROSITE" id="PS51257">
    <property type="entry name" value="PROKAR_LIPOPROTEIN"/>
    <property type="match status" value="1"/>
</dbReference>
<name>A0A4P7W3J0_9BACT</name>
<dbReference type="AlphaFoldDB" id="A0A4P7W3J0"/>
<evidence type="ECO:0000256" key="2">
    <source>
        <dbReference type="SAM" id="SignalP"/>
    </source>
</evidence>
<evidence type="ECO:0000256" key="1">
    <source>
        <dbReference type="SAM" id="MobiDB-lite"/>
    </source>
</evidence>